<keyword evidence="8" id="KW-1185">Reference proteome</keyword>
<comment type="caution">
    <text evidence="7">The sequence shown here is derived from an EMBL/GenBank/DDBJ whole genome shotgun (WGS) entry which is preliminary data.</text>
</comment>
<name>A0ABT8F6I2_9BACT</name>
<feature type="transmembrane region" description="Helical" evidence="6">
    <location>
        <begin position="154"/>
        <end position="172"/>
    </location>
</feature>
<sequence>MQELFTLDNAVSFLSLTLMEIVLGIDNIIFISILCGRLPEEQQGRARSVGIILALLVRIMLLFAISWLAGLQSDVFTLFGIGFSARDLILMAGGLFLIYKSTSEIHHKLEGMDEDEKSGKGMLTFQYAIVQIILLDIVFSFDSILTAIGLVDNVLIMVAAVLISMAIMLFAAKSISDFIHKHPTLKMLALSFLLMIGMLLMVEGFDVHVPKGYVYFAIFFSLMVEVLNMRMRKNSSKPVELKKKLKG</sequence>
<evidence type="ECO:0000256" key="1">
    <source>
        <dbReference type="ARBA" id="ARBA00004141"/>
    </source>
</evidence>
<evidence type="ECO:0000313" key="8">
    <source>
        <dbReference type="Proteomes" id="UP001168552"/>
    </source>
</evidence>
<feature type="transmembrane region" description="Helical" evidence="6">
    <location>
        <begin position="75"/>
        <end position="99"/>
    </location>
</feature>
<gene>
    <name evidence="7" type="ORF">QWY31_11025</name>
</gene>
<evidence type="ECO:0000256" key="2">
    <source>
        <dbReference type="ARBA" id="ARBA00007511"/>
    </source>
</evidence>
<proteinExistence type="inferred from homology"/>
<dbReference type="EMBL" id="JAUHJS010000005">
    <property type="protein sequence ID" value="MDN4166037.1"/>
    <property type="molecule type" value="Genomic_DNA"/>
</dbReference>
<feature type="transmembrane region" description="Helical" evidence="6">
    <location>
        <begin position="213"/>
        <end position="229"/>
    </location>
</feature>
<dbReference type="InterPro" id="IPR005496">
    <property type="entry name" value="Integral_membrane_TerC"/>
</dbReference>
<feature type="transmembrane region" description="Helical" evidence="6">
    <location>
        <begin position="12"/>
        <end position="36"/>
    </location>
</feature>
<feature type="transmembrane region" description="Helical" evidence="6">
    <location>
        <begin position="127"/>
        <end position="148"/>
    </location>
</feature>
<protein>
    <submittedName>
        <fullName evidence="7">TerC family protein</fullName>
    </submittedName>
</protein>
<keyword evidence="4 6" id="KW-1133">Transmembrane helix</keyword>
<feature type="transmembrane region" description="Helical" evidence="6">
    <location>
        <begin position="48"/>
        <end position="69"/>
    </location>
</feature>
<keyword evidence="3 6" id="KW-0812">Transmembrane</keyword>
<evidence type="ECO:0000313" key="7">
    <source>
        <dbReference type="EMBL" id="MDN4166037.1"/>
    </source>
</evidence>
<reference evidence="7" key="1">
    <citation type="submission" date="2023-06" db="EMBL/GenBank/DDBJ databases">
        <title>Cytophagales bacterium Strain LB-30, isolated from soil.</title>
        <authorList>
            <person name="Liu B."/>
        </authorList>
    </citation>
    <scope>NUCLEOTIDE SEQUENCE</scope>
    <source>
        <strain evidence="7">LB-30</strain>
    </source>
</reference>
<evidence type="ECO:0000256" key="6">
    <source>
        <dbReference type="SAM" id="Phobius"/>
    </source>
</evidence>
<comment type="similarity">
    <text evidence="2">Belongs to the TerC family.</text>
</comment>
<feature type="transmembrane region" description="Helical" evidence="6">
    <location>
        <begin position="184"/>
        <end position="201"/>
    </location>
</feature>
<keyword evidence="5 6" id="KW-0472">Membrane</keyword>
<evidence type="ECO:0000256" key="3">
    <source>
        <dbReference type="ARBA" id="ARBA00022692"/>
    </source>
</evidence>
<dbReference type="PANTHER" id="PTHR30238">
    <property type="entry name" value="MEMBRANE BOUND PREDICTED REDOX MODULATOR"/>
    <property type="match status" value="1"/>
</dbReference>
<organism evidence="7 8">
    <name type="scientific">Shiella aurantiaca</name>
    <dbReference type="NCBI Taxonomy" id="3058365"/>
    <lineage>
        <taxon>Bacteria</taxon>
        <taxon>Pseudomonadati</taxon>
        <taxon>Bacteroidota</taxon>
        <taxon>Cytophagia</taxon>
        <taxon>Cytophagales</taxon>
        <taxon>Shiellaceae</taxon>
        <taxon>Shiella</taxon>
    </lineage>
</organism>
<dbReference type="Proteomes" id="UP001168552">
    <property type="component" value="Unassembled WGS sequence"/>
</dbReference>
<comment type="subcellular location">
    <subcellularLocation>
        <location evidence="1">Membrane</location>
        <topology evidence="1">Multi-pass membrane protein</topology>
    </subcellularLocation>
</comment>
<evidence type="ECO:0000256" key="5">
    <source>
        <dbReference type="ARBA" id="ARBA00023136"/>
    </source>
</evidence>
<evidence type="ECO:0000256" key="4">
    <source>
        <dbReference type="ARBA" id="ARBA00022989"/>
    </source>
</evidence>
<dbReference type="PANTHER" id="PTHR30238:SF4">
    <property type="entry name" value="SLL1022 PROTEIN"/>
    <property type="match status" value="1"/>
</dbReference>
<dbReference type="RefSeq" id="WP_320004572.1">
    <property type="nucleotide sequence ID" value="NZ_JAUHJS010000005.1"/>
</dbReference>
<dbReference type="Pfam" id="PF03741">
    <property type="entry name" value="TerC"/>
    <property type="match status" value="1"/>
</dbReference>
<accession>A0ABT8F6I2</accession>